<protein>
    <submittedName>
        <fullName evidence="1">DUF2490 domain-containing protein</fullName>
    </submittedName>
</protein>
<keyword evidence="2" id="KW-1185">Reference proteome</keyword>
<dbReference type="EMBL" id="WPIN01000007">
    <property type="protein sequence ID" value="MVM32490.1"/>
    <property type="molecule type" value="Genomic_DNA"/>
</dbReference>
<sequence length="260" mass="30278">MRQFVYLLILLYLTLSTCFGQTPRLTDANALGWFVYTGDHQISPKWAVHTEYQWRRAGGWLEAPQQHLARLGLVRLLTDRLKVSGGYTYFQSHRYGGYPEVIGRPEPENRIYEDITLKDQLGRLGLDQRVRLEQRWLGSRDQTGEGPVQKWDYQHRIRYQLSLELPLQGSTVDDGEWYLNAFDELFIGFGKNVDDNVFNQNRLSGGLGYQFTNNAKLELNYLYQIRQHANPDAVVKRSVVELNQGFRLNVVYNLDFTRAP</sequence>
<evidence type="ECO:0000313" key="1">
    <source>
        <dbReference type="EMBL" id="MVM32490.1"/>
    </source>
</evidence>
<proteinExistence type="predicted"/>
<reference evidence="1 2" key="1">
    <citation type="submission" date="2019-12" db="EMBL/GenBank/DDBJ databases">
        <title>Spirosoma sp. HMF4905 genome sequencing and assembly.</title>
        <authorList>
            <person name="Kang H."/>
            <person name="Cha I."/>
            <person name="Kim H."/>
            <person name="Joh K."/>
        </authorList>
    </citation>
    <scope>NUCLEOTIDE SEQUENCE [LARGE SCALE GENOMIC DNA]</scope>
    <source>
        <strain evidence="1 2">HMF4905</strain>
    </source>
</reference>
<name>A0A7K1SF90_9BACT</name>
<organism evidence="1 2">
    <name type="scientific">Spirosoma arboris</name>
    <dbReference type="NCBI Taxonomy" id="2682092"/>
    <lineage>
        <taxon>Bacteria</taxon>
        <taxon>Pseudomonadati</taxon>
        <taxon>Bacteroidota</taxon>
        <taxon>Cytophagia</taxon>
        <taxon>Cytophagales</taxon>
        <taxon>Cytophagaceae</taxon>
        <taxon>Spirosoma</taxon>
    </lineage>
</organism>
<gene>
    <name evidence="1" type="ORF">GO755_20785</name>
</gene>
<dbReference type="SUPFAM" id="SSF56935">
    <property type="entry name" value="Porins"/>
    <property type="match status" value="1"/>
</dbReference>
<dbReference type="Proteomes" id="UP000436006">
    <property type="component" value="Unassembled WGS sequence"/>
</dbReference>
<dbReference type="AlphaFoldDB" id="A0A7K1SF90"/>
<dbReference type="Pfam" id="PF10677">
    <property type="entry name" value="DUF2490"/>
    <property type="match status" value="1"/>
</dbReference>
<evidence type="ECO:0000313" key="2">
    <source>
        <dbReference type="Proteomes" id="UP000436006"/>
    </source>
</evidence>
<comment type="caution">
    <text evidence="1">The sequence shown here is derived from an EMBL/GenBank/DDBJ whole genome shotgun (WGS) entry which is preliminary data.</text>
</comment>
<dbReference type="InterPro" id="IPR019619">
    <property type="entry name" value="DUF2490"/>
</dbReference>
<accession>A0A7K1SF90</accession>
<dbReference type="RefSeq" id="WP_157587200.1">
    <property type="nucleotide sequence ID" value="NZ_WPIN01000007.1"/>
</dbReference>